<feature type="compositionally biased region" description="Polar residues" evidence="1">
    <location>
        <begin position="1"/>
        <end position="12"/>
    </location>
</feature>
<feature type="region of interest" description="Disordered" evidence="1">
    <location>
        <begin position="30"/>
        <end position="49"/>
    </location>
</feature>
<feature type="compositionally biased region" description="Gly residues" evidence="1">
    <location>
        <begin position="159"/>
        <end position="168"/>
    </location>
</feature>
<organism evidence="2 3">
    <name type="scientific">Corynespora cassiicola Philippines</name>
    <dbReference type="NCBI Taxonomy" id="1448308"/>
    <lineage>
        <taxon>Eukaryota</taxon>
        <taxon>Fungi</taxon>
        <taxon>Dikarya</taxon>
        <taxon>Ascomycota</taxon>
        <taxon>Pezizomycotina</taxon>
        <taxon>Dothideomycetes</taxon>
        <taxon>Pleosporomycetidae</taxon>
        <taxon>Pleosporales</taxon>
        <taxon>Corynesporascaceae</taxon>
        <taxon>Corynespora</taxon>
    </lineage>
</organism>
<dbReference type="EMBL" id="KZ678133">
    <property type="protein sequence ID" value="PSN68733.1"/>
    <property type="molecule type" value="Genomic_DNA"/>
</dbReference>
<sequence>MRSPQSRGSRSATAAKKEVAGGGRIAAARTSELVLRKQPRSAESPSAMAMGEGRGVGVGVAEGVVGLVGLVGMCGRRGGGHGERDAPMTHETRYSESTFLEYAVGFQLARVIRQCPAQGRAGDMGCSRLFGGTRRHQQRAEGVEAAARRPGDAAAATGSGSGNGGSGSGAAAAEWDRLQADGRPLVKKSEQLEQLEQQLQAVEKNSGRERMGGRQVLGRPAGQQANTGAGESSRPQAAPVRGQARLGHMGHGATASRRAAMRWCGRAREAGCGLAKRVRRLSRKKVGLALRAISNGVHGPGAGRSAEMGAGRGTTLQARAAQCRRVQPGREVIGVLRAQRA</sequence>
<feature type="region of interest" description="Disordered" evidence="1">
    <location>
        <begin position="203"/>
        <end position="241"/>
    </location>
</feature>
<evidence type="ECO:0000256" key="1">
    <source>
        <dbReference type="SAM" id="MobiDB-lite"/>
    </source>
</evidence>
<evidence type="ECO:0000313" key="3">
    <source>
        <dbReference type="Proteomes" id="UP000240883"/>
    </source>
</evidence>
<accession>A0A2T2NTL3</accession>
<protein>
    <submittedName>
        <fullName evidence="2">Uncharacterized protein</fullName>
    </submittedName>
</protein>
<gene>
    <name evidence="2" type="ORF">BS50DRAFT_663373</name>
</gene>
<dbReference type="AlphaFoldDB" id="A0A2T2NTL3"/>
<keyword evidence="3" id="KW-1185">Reference proteome</keyword>
<feature type="compositionally biased region" description="Basic and acidic residues" evidence="1">
    <location>
        <begin position="138"/>
        <end position="151"/>
    </location>
</feature>
<name>A0A2T2NTL3_CORCC</name>
<feature type="region of interest" description="Disordered" evidence="1">
    <location>
        <begin position="1"/>
        <end position="25"/>
    </location>
</feature>
<evidence type="ECO:0000313" key="2">
    <source>
        <dbReference type="EMBL" id="PSN68733.1"/>
    </source>
</evidence>
<reference evidence="2 3" key="1">
    <citation type="journal article" date="2018" name="Front. Microbiol.">
        <title>Genome-Wide Analysis of Corynespora cassiicola Leaf Fall Disease Putative Effectors.</title>
        <authorList>
            <person name="Lopez D."/>
            <person name="Ribeiro S."/>
            <person name="Label P."/>
            <person name="Fumanal B."/>
            <person name="Venisse J.S."/>
            <person name="Kohler A."/>
            <person name="de Oliveira R.R."/>
            <person name="Labutti K."/>
            <person name="Lipzen A."/>
            <person name="Lail K."/>
            <person name="Bauer D."/>
            <person name="Ohm R.A."/>
            <person name="Barry K.W."/>
            <person name="Spatafora J."/>
            <person name="Grigoriev I.V."/>
            <person name="Martin F.M."/>
            <person name="Pujade-Renaud V."/>
        </authorList>
    </citation>
    <scope>NUCLEOTIDE SEQUENCE [LARGE SCALE GENOMIC DNA]</scope>
    <source>
        <strain evidence="2 3">Philippines</strain>
    </source>
</reference>
<dbReference type="Proteomes" id="UP000240883">
    <property type="component" value="Unassembled WGS sequence"/>
</dbReference>
<feature type="region of interest" description="Disordered" evidence="1">
    <location>
        <begin position="135"/>
        <end position="172"/>
    </location>
</feature>
<feature type="compositionally biased region" description="Polar residues" evidence="1">
    <location>
        <begin position="223"/>
        <end position="235"/>
    </location>
</feature>
<proteinExistence type="predicted"/>